<dbReference type="EMBL" id="JBBPFD010000552">
    <property type="protein sequence ID" value="KAK7878245.1"/>
    <property type="molecule type" value="Genomic_DNA"/>
</dbReference>
<dbReference type="Pfam" id="PF00069">
    <property type="entry name" value="Pkinase"/>
    <property type="match status" value="1"/>
</dbReference>
<proteinExistence type="predicted"/>
<keyword evidence="1" id="KW-0547">Nucleotide-binding</keyword>
<dbReference type="SUPFAM" id="SSF56112">
    <property type="entry name" value="Protein kinase-like (PK-like)"/>
    <property type="match status" value="1"/>
</dbReference>
<reference evidence="4" key="1">
    <citation type="submission" date="2024-04" db="EMBL/GenBank/DDBJ databases">
        <title>Salinicola lusitanus LLJ914,a marine bacterium isolated from the Okinawa Trough.</title>
        <authorList>
            <person name="Li J."/>
        </authorList>
    </citation>
    <scope>NUCLEOTIDE SEQUENCE [LARGE SCALE GENOMIC DNA]</scope>
</reference>
<gene>
    <name evidence="3" type="ORF">WMY93_031154</name>
</gene>
<accession>A0AAW0MGD1</accession>
<name>A0AAW0MGD1_9GOBI</name>
<dbReference type="InterPro" id="IPR011009">
    <property type="entry name" value="Kinase-like_dom_sf"/>
</dbReference>
<dbReference type="Proteomes" id="UP001460270">
    <property type="component" value="Unassembled WGS sequence"/>
</dbReference>
<dbReference type="PROSITE" id="PS50011">
    <property type="entry name" value="PROTEIN_KINASE_DOM"/>
    <property type="match status" value="1"/>
</dbReference>
<sequence>YEIKALIGRGRFSRVVRVERRGTHQPFAIKMMEVEFPEGREVCTTELTVLKRVSHPNIIQMVEVFNSLTEFTW</sequence>
<keyword evidence="1" id="KW-0067">ATP-binding</keyword>
<dbReference type="Gene3D" id="3.30.200.20">
    <property type="entry name" value="Phosphorylase Kinase, domain 1"/>
    <property type="match status" value="1"/>
</dbReference>
<dbReference type="InterPro" id="IPR017441">
    <property type="entry name" value="Protein_kinase_ATP_BS"/>
</dbReference>
<dbReference type="InterPro" id="IPR000719">
    <property type="entry name" value="Prot_kinase_dom"/>
</dbReference>
<evidence type="ECO:0000313" key="4">
    <source>
        <dbReference type="Proteomes" id="UP001460270"/>
    </source>
</evidence>
<protein>
    <recommendedName>
        <fullName evidence="2">Protein kinase domain-containing protein</fullName>
    </recommendedName>
</protein>
<feature type="non-terminal residue" evidence="3">
    <location>
        <position position="1"/>
    </location>
</feature>
<dbReference type="GO" id="GO:0005524">
    <property type="term" value="F:ATP binding"/>
    <property type="evidence" value="ECO:0007669"/>
    <property type="project" value="UniProtKB-UniRule"/>
</dbReference>
<feature type="domain" description="Protein kinase" evidence="2">
    <location>
        <begin position="1"/>
        <end position="73"/>
    </location>
</feature>
<dbReference type="AlphaFoldDB" id="A0AAW0MGD1"/>
<dbReference type="GO" id="GO:0004672">
    <property type="term" value="F:protein kinase activity"/>
    <property type="evidence" value="ECO:0007669"/>
    <property type="project" value="InterPro"/>
</dbReference>
<comment type="caution">
    <text evidence="3">The sequence shown here is derived from an EMBL/GenBank/DDBJ whole genome shotgun (WGS) entry which is preliminary data.</text>
</comment>
<evidence type="ECO:0000313" key="3">
    <source>
        <dbReference type="EMBL" id="KAK7878245.1"/>
    </source>
</evidence>
<feature type="binding site" evidence="1">
    <location>
        <position position="30"/>
    </location>
    <ligand>
        <name>ATP</name>
        <dbReference type="ChEBI" id="CHEBI:30616"/>
    </ligand>
</feature>
<dbReference type="PROSITE" id="PS00107">
    <property type="entry name" value="PROTEIN_KINASE_ATP"/>
    <property type="match status" value="1"/>
</dbReference>
<evidence type="ECO:0000256" key="1">
    <source>
        <dbReference type="PROSITE-ProRule" id="PRU10141"/>
    </source>
</evidence>
<organism evidence="3 4">
    <name type="scientific">Mugilogobius chulae</name>
    <name type="common">yellowstripe goby</name>
    <dbReference type="NCBI Taxonomy" id="88201"/>
    <lineage>
        <taxon>Eukaryota</taxon>
        <taxon>Metazoa</taxon>
        <taxon>Chordata</taxon>
        <taxon>Craniata</taxon>
        <taxon>Vertebrata</taxon>
        <taxon>Euteleostomi</taxon>
        <taxon>Actinopterygii</taxon>
        <taxon>Neopterygii</taxon>
        <taxon>Teleostei</taxon>
        <taxon>Neoteleostei</taxon>
        <taxon>Acanthomorphata</taxon>
        <taxon>Gobiaria</taxon>
        <taxon>Gobiiformes</taxon>
        <taxon>Gobioidei</taxon>
        <taxon>Gobiidae</taxon>
        <taxon>Gobionellinae</taxon>
        <taxon>Mugilogobius</taxon>
    </lineage>
</organism>
<keyword evidence="4" id="KW-1185">Reference proteome</keyword>
<evidence type="ECO:0000259" key="2">
    <source>
        <dbReference type="PROSITE" id="PS50011"/>
    </source>
</evidence>
<dbReference type="PANTHER" id="PTHR24347">
    <property type="entry name" value="SERINE/THREONINE-PROTEIN KINASE"/>
    <property type="match status" value="1"/>
</dbReference>